<name>A0A5C1QIG5_9SPIO</name>
<organism evidence="1 2">
    <name type="scientific">Oceanispirochaeta crateris</name>
    <dbReference type="NCBI Taxonomy" id="2518645"/>
    <lineage>
        <taxon>Bacteria</taxon>
        <taxon>Pseudomonadati</taxon>
        <taxon>Spirochaetota</taxon>
        <taxon>Spirochaetia</taxon>
        <taxon>Spirochaetales</taxon>
        <taxon>Spirochaetaceae</taxon>
        <taxon>Oceanispirochaeta</taxon>
    </lineage>
</organism>
<dbReference type="Proteomes" id="UP000324209">
    <property type="component" value="Chromosome"/>
</dbReference>
<accession>A0A5C1QIG5</accession>
<sequence>MLKNTLKIAGAAFLVLMFFGCDLLDEAATYSITERIEAFEDTLNDGDYSNLKTHFHPAMESYDTYLKEEVFSSGPLSSGNAPFNFELLATTDGSGDDKTASGTLTHLNLDDGLFTATMREDGDDNWKIYDMTITVDDYPYLIKGLSE</sequence>
<evidence type="ECO:0008006" key="3">
    <source>
        <dbReference type="Google" id="ProtNLM"/>
    </source>
</evidence>
<dbReference type="PROSITE" id="PS51257">
    <property type="entry name" value="PROKAR_LIPOPROTEIN"/>
    <property type="match status" value="1"/>
</dbReference>
<evidence type="ECO:0000313" key="2">
    <source>
        <dbReference type="Proteomes" id="UP000324209"/>
    </source>
</evidence>
<dbReference type="KEGG" id="ock:EXM22_04370"/>
<reference evidence="1 2" key="1">
    <citation type="submission" date="2019-02" db="EMBL/GenBank/DDBJ databases">
        <title>Complete Genome Sequence and Methylome Analysis of free living Spirochaetas.</title>
        <authorList>
            <person name="Fomenkov A."/>
            <person name="Dubinina G."/>
            <person name="Leshcheva N."/>
            <person name="Mikheeva N."/>
            <person name="Grabovich M."/>
            <person name="Vincze T."/>
            <person name="Roberts R.J."/>
        </authorList>
    </citation>
    <scope>NUCLEOTIDE SEQUENCE [LARGE SCALE GENOMIC DNA]</scope>
    <source>
        <strain evidence="1 2">K2</strain>
    </source>
</reference>
<dbReference type="EMBL" id="CP036150">
    <property type="protein sequence ID" value="QEN07257.1"/>
    <property type="molecule type" value="Genomic_DNA"/>
</dbReference>
<proteinExistence type="predicted"/>
<dbReference type="RefSeq" id="WP_149485339.1">
    <property type="nucleotide sequence ID" value="NZ_CP036150.1"/>
</dbReference>
<dbReference type="AlphaFoldDB" id="A0A5C1QIG5"/>
<evidence type="ECO:0000313" key="1">
    <source>
        <dbReference type="EMBL" id="QEN07257.1"/>
    </source>
</evidence>
<protein>
    <recommendedName>
        <fullName evidence="3">DUF4878 domain-containing protein</fullName>
    </recommendedName>
</protein>
<gene>
    <name evidence="1" type="ORF">EXM22_04370</name>
</gene>
<dbReference type="OrthoDB" id="9894459at2"/>
<keyword evidence="2" id="KW-1185">Reference proteome</keyword>